<keyword evidence="3" id="KW-1185">Reference proteome</keyword>
<evidence type="ECO:0000313" key="2">
    <source>
        <dbReference type="EMBL" id="CAK9228680.1"/>
    </source>
</evidence>
<evidence type="ECO:0000256" key="1">
    <source>
        <dbReference type="SAM" id="MobiDB-lite"/>
    </source>
</evidence>
<sequence length="118" mass="12396">MAARIAKSFASPTKQVLRICGRNNGGLPDGATTAKKAAASQRTGVTSNSRLGRSLSSPSASLKSLLGTRRRATSVFFRYSSCSLLPLHSAIASAKMVPQLNSTADTLLQGGMWIIDDN</sequence>
<feature type="compositionally biased region" description="Low complexity" evidence="1">
    <location>
        <begin position="47"/>
        <end position="59"/>
    </location>
</feature>
<gene>
    <name evidence="2" type="ORF">CSSPTR1EN2_LOCUS19320</name>
</gene>
<organism evidence="2 3">
    <name type="scientific">Sphagnum troendelagicum</name>
    <dbReference type="NCBI Taxonomy" id="128251"/>
    <lineage>
        <taxon>Eukaryota</taxon>
        <taxon>Viridiplantae</taxon>
        <taxon>Streptophyta</taxon>
        <taxon>Embryophyta</taxon>
        <taxon>Bryophyta</taxon>
        <taxon>Sphagnophytina</taxon>
        <taxon>Sphagnopsida</taxon>
        <taxon>Sphagnales</taxon>
        <taxon>Sphagnaceae</taxon>
        <taxon>Sphagnum</taxon>
    </lineage>
</organism>
<dbReference type="EMBL" id="OZ019898">
    <property type="protein sequence ID" value="CAK9228680.1"/>
    <property type="molecule type" value="Genomic_DNA"/>
</dbReference>
<name>A0ABP0UT59_9BRYO</name>
<proteinExistence type="predicted"/>
<reference evidence="2" key="1">
    <citation type="submission" date="2024-02" db="EMBL/GenBank/DDBJ databases">
        <authorList>
            <consortium name="ELIXIR-Norway"/>
            <consortium name="Elixir Norway"/>
        </authorList>
    </citation>
    <scope>NUCLEOTIDE SEQUENCE</scope>
</reference>
<evidence type="ECO:0000313" key="3">
    <source>
        <dbReference type="Proteomes" id="UP001497512"/>
    </source>
</evidence>
<dbReference type="Proteomes" id="UP001497512">
    <property type="component" value="Chromosome 6"/>
</dbReference>
<protein>
    <submittedName>
        <fullName evidence="2">Uncharacterized protein</fullName>
    </submittedName>
</protein>
<accession>A0ABP0UT59</accession>
<feature type="region of interest" description="Disordered" evidence="1">
    <location>
        <begin position="21"/>
        <end position="59"/>
    </location>
</feature>